<keyword evidence="9" id="KW-1185">Reference proteome</keyword>
<keyword evidence="4" id="KW-0238">DNA-binding</keyword>
<dbReference type="Proteomes" id="UP001589608">
    <property type="component" value="Unassembled WGS sequence"/>
</dbReference>
<dbReference type="Gene3D" id="1.10.1740.10">
    <property type="match status" value="1"/>
</dbReference>
<comment type="similarity">
    <text evidence="1">Belongs to the sigma-70 factor family. ECF subfamily.</text>
</comment>
<evidence type="ECO:0000256" key="2">
    <source>
        <dbReference type="ARBA" id="ARBA00023015"/>
    </source>
</evidence>
<evidence type="ECO:0000259" key="7">
    <source>
        <dbReference type="Pfam" id="PF08281"/>
    </source>
</evidence>
<dbReference type="NCBIfam" id="TIGR02937">
    <property type="entry name" value="sigma70-ECF"/>
    <property type="match status" value="1"/>
</dbReference>
<dbReference type="SUPFAM" id="SSF88946">
    <property type="entry name" value="Sigma2 domain of RNA polymerase sigma factors"/>
    <property type="match status" value="1"/>
</dbReference>
<dbReference type="InterPro" id="IPR014284">
    <property type="entry name" value="RNA_pol_sigma-70_dom"/>
</dbReference>
<evidence type="ECO:0000256" key="1">
    <source>
        <dbReference type="ARBA" id="ARBA00010641"/>
    </source>
</evidence>
<dbReference type="PANTHER" id="PTHR43133">
    <property type="entry name" value="RNA POLYMERASE ECF-TYPE SIGMA FACTO"/>
    <property type="match status" value="1"/>
</dbReference>
<reference evidence="8 9" key="1">
    <citation type="submission" date="2024-09" db="EMBL/GenBank/DDBJ databases">
        <authorList>
            <person name="Sun Q."/>
            <person name="Mori K."/>
        </authorList>
    </citation>
    <scope>NUCLEOTIDE SEQUENCE [LARGE SCALE GENOMIC DNA]</scope>
    <source>
        <strain evidence="8 9">JCM 3307</strain>
    </source>
</reference>
<evidence type="ECO:0000313" key="9">
    <source>
        <dbReference type="Proteomes" id="UP001589608"/>
    </source>
</evidence>
<keyword evidence="2" id="KW-0805">Transcription regulation</keyword>
<dbReference type="InterPro" id="IPR039425">
    <property type="entry name" value="RNA_pol_sigma-70-like"/>
</dbReference>
<comment type="caution">
    <text evidence="8">The sequence shown here is derived from an EMBL/GenBank/DDBJ whole genome shotgun (WGS) entry which is preliminary data.</text>
</comment>
<name>A0ABV5M3M9_9ACTN</name>
<dbReference type="InterPro" id="IPR013325">
    <property type="entry name" value="RNA_pol_sigma_r2"/>
</dbReference>
<dbReference type="EMBL" id="JBHMCA010000020">
    <property type="protein sequence ID" value="MFB9443358.1"/>
    <property type="molecule type" value="Genomic_DNA"/>
</dbReference>
<protein>
    <submittedName>
        <fullName evidence="8">Sigma-70 family RNA polymerase sigma factor</fullName>
    </submittedName>
</protein>
<dbReference type="Pfam" id="PF08281">
    <property type="entry name" value="Sigma70_r4_2"/>
    <property type="match status" value="1"/>
</dbReference>
<evidence type="ECO:0000256" key="5">
    <source>
        <dbReference type="ARBA" id="ARBA00023163"/>
    </source>
</evidence>
<dbReference type="Pfam" id="PF04542">
    <property type="entry name" value="Sigma70_r2"/>
    <property type="match status" value="1"/>
</dbReference>
<dbReference type="PANTHER" id="PTHR43133:SF50">
    <property type="entry name" value="ECF RNA POLYMERASE SIGMA FACTOR SIGM"/>
    <property type="match status" value="1"/>
</dbReference>
<feature type="domain" description="RNA polymerase sigma-70 region 2" evidence="6">
    <location>
        <begin position="43"/>
        <end position="98"/>
    </location>
</feature>
<feature type="domain" description="RNA polymerase sigma factor 70 region 4 type 2" evidence="7">
    <location>
        <begin position="135"/>
        <end position="185"/>
    </location>
</feature>
<keyword evidence="3" id="KW-0731">Sigma factor</keyword>
<dbReference type="RefSeq" id="WP_223103542.1">
    <property type="nucleotide sequence ID" value="NZ_CP061913.1"/>
</dbReference>
<evidence type="ECO:0000259" key="6">
    <source>
        <dbReference type="Pfam" id="PF04542"/>
    </source>
</evidence>
<sequence length="253" mass="27746">MVTRTSALRLLAPGAVGTIAGLASKPRRPKVNEFSSAEFDDFVRTYRARVLADLLMFCGNQQNAEDAAQEAFVAAYRDEAWRSLTHPRAWLRKVAVRSHRAATEKWWHRWHQPAWQLADLPAPAGVDDEAAAVLVLRTVGVLPLRQRQVLIMHCLWEMPYTAIAAELGISVNTVGVNLNKARARLRDLLGLGITTGNRDDALVAVRALGAGAPPEPVLAELVVADAWLAAAVEQDTETLERLRAGVLAIVELR</sequence>
<gene>
    <name evidence="8" type="ORF">ACFFTR_09705</name>
</gene>
<dbReference type="InterPro" id="IPR036388">
    <property type="entry name" value="WH-like_DNA-bd_sf"/>
</dbReference>
<organism evidence="8 9">
    <name type="scientific">Dactylosporangium vinaceum</name>
    <dbReference type="NCBI Taxonomy" id="53362"/>
    <lineage>
        <taxon>Bacteria</taxon>
        <taxon>Bacillati</taxon>
        <taxon>Actinomycetota</taxon>
        <taxon>Actinomycetes</taxon>
        <taxon>Micromonosporales</taxon>
        <taxon>Micromonosporaceae</taxon>
        <taxon>Dactylosporangium</taxon>
    </lineage>
</organism>
<evidence type="ECO:0000313" key="8">
    <source>
        <dbReference type="EMBL" id="MFB9443358.1"/>
    </source>
</evidence>
<dbReference type="Gene3D" id="1.10.10.10">
    <property type="entry name" value="Winged helix-like DNA-binding domain superfamily/Winged helix DNA-binding domain"/>
    <property type="match status" value="1"/>
</dbReference>
<accession>A0ABV5M3M9</accession>
<dbReference type="InterPro" id="IPR013324">
    <property type="entry name" value="RNA_pol_sigma_r3/r4-like"/>
</dbReference>
<dbReference type="SUPFAM" id="SSF88659">
    <property type="entry name" value="Sigma3 and sigma4 domains of RNA polymerase sigma factors"/>
    <property type="match status" value="1"/>
</dbReference>
<evidence type="ECO:0000256" key="4">
    <source>
        <dbReference type="ARBA" id="ARBA00023125"/>
    </source>
</evidence>
<dbReference type="InterPro" id="IPR007627">
    <property type="entry name" value="RNA_pol_sigma70_r2"/>
</dbReference>
<keyword evidence="5" id="KW-0804">Transcription</keyword>
<dbReference type="CDD" id="cd06171">
    <property type="entry name" value="Sigma70_r4"/>
    <property type="match status" value="1"/>
</dbReference>
<evidence type="ECO:0000256" key="3">
    <source>
        <dbReference type="ARBA" id="ARBA00023082"/>
    </source>
</evidence>
<dbReference type="InterPro" id="IPR013249">
    <property type="entry name" value="RNA_pol_sigma70_r4_t2"/>
</dbReference>
<proteinExistence type="inferred from homology"/>